<protein>
    <submittedName>
        <fullName evidence="2">Uncharacterized protein</fullName>
    </submittedName>
</protein>
<dbReference type="EMBL" id="JASSZA010000008">
    <property type="protein sequence ID" value="KAK2104491.1"/>
    <property type="molecule type" value="Genomic_DNA"/>
</dbReference>
<organism evidence="2 3">
    <name type="scientific">Saguinus oedipus</name>
    <name type="common">Cotton-top tamarin</name>
    <name type="synonym">Oedipomidas oedipus</name>
    <dbReference type="NCBI Taxonomy" id="9490"/>
    <lineage>
        <taxon>Eukaryota</taxon>
        <taxon>Metazoa</taxon>
        <taxon>Chordata</taxon>
        <taxon>Craniata</taxon>
        <taxon>Vertebrata</taxon>
        <taxon>Euteleostomi</taxon>
        <taxon>Mammalia</taxon>
        <taxon>Eutheria</taxon>
        <taxon>Euarchontoglires</taxon>
        <taxon>Primates</taxon>
        <taxon>Haplorrhini</taxon>
        <taxon>Platyrrhini</taxon>
        <taxon>Cebidae</taxon>
        <taxon>Callitrichinae</taxon>
        <taxon>Saguinus</taxon>
    </lineage>
</organism>
<sequence>MEAAGFLSQTSALDILGASKGPSAPGWSGEDPQARSRDSLVNNTSPAVELRSL</sequence>
<evidence type="ECO:0000256" key="1">
    <source>
        <dbReference type="SAM" id="MobiDB-lite"/>
    </source>
</evidence>
<gene>
    <name evidence="2" type="ORF">P7K49_018347</name>
</gene>
<comment type="caution">
    <text evidence="2">The sequence shown here is derived from an EMBL/GenBank/DDBJ whole genome shotgun (WGS) entry which is preliminary data.</text>
</comment>
<evidence type="ECO:0000313" key="2">
    <source>
        <dbReference type="EMBL" id="KAK2104491.1"/>
    </source>
</evidence>
<dbReference type="Proteomes" id="UP001266305">
    <property type="component" value="Unassembled WGS sequence"/>
</dbReference>
<accession>A0ABQ9V5H1</accession>
<keyword evidence="3" id="KW-1185">Reference proteome</keyword>
<name>A0ABQ9V5H1_SAGOE</name>
<proteinExistence type="predicted"/>
<reference evidence="2 3" key="1">
    <citation type="submission" date="2023-05" db="EMBL/GenBank/DDBJ databases">
        <title>B98-5 Cell Line De Novo Hybrid Assembly: An Optical Mapping Approach.</title>
        <authorList>
            <person name="Kananen K."/>
            <person name="Auerbach J.A."/>
            <person name="Kautto E."/>
            <person name="Blachly J.S."/>
        </authorList>
    </citation>
    <scope>NUCLEOTIDE SEQUENCE [LARGE SCALE GENOMIC DNA]</scope>
    <source>
        <strain evidence="2">B95-8</strain>
        <tissue evidence="2">Cell line</tissue>
    </source>
</reference>
<evidence type="ECO:0000313" key="3">
    <source>
        <dbReference type="Proteomes" id="UP001266305"/>
    </source>
</evidence>
<feature type="region of interest" description="Disordered" evidence="1">
    <location>
        <begin position="17"/>
        <end position="53"/>
    </location>
</feature>